<evidence type="ECO:0000313" key="1">
    <source>
        <dbReference type="EMBL" id="EZF53583.1"/>
    </source>
</evidence>
<sequence length="96" mass="10573">MDLSTRACLPLLDIKRDGRRGGRGAAERREALGDRSSARELVGVDGRWDGSAVCHRGVRRGRQVWEQPKPAELEAAMLSDWPCTVPVGRVFSATKD</sequence>
<reference evidence="1" key="1">
    <citation type="submission" date="2014-02" db="EMBL/GenBank/DDBJ databases">
        <title>The Genome Sequence of Trichophyton rubrum (morphotype fischeri) CBS 288.86.</title>
        <authorList>
            <consortium name="The Broad Institute Genomics Platform"/>
            <person name="Cuomo C.A."/>
            <person name="White T.C."/>
            <person name="Graser Y."/>
            <person name="Martinez-Rossi N."/>
            <person name="Heitman J."/>
            <person name="Young S.K."/>
            <person name="Zeng Q."/>
            <person name="Gargeya S."/>
            <person name="Abouelleil A."/>
            <person name="Alvarado L."/>
            <person name="Chapman S.B."/>
            <person name="Gainer-Dewar J."/>
            <person name="Goldberg J."/>
            <person name="Griggs A."/>
            <person name="Gujja S."/>
            <person name="Hansen M."/>
            <person name="Howarth C."/>
            <person name="Imamovic A."/>
            <person name="Larimer J."/>
            <person name="Martinez D."/>
            <person name="Murphy C."/>
            <person name="Pearson M.D."/>
            <person name="Persinoti G."/>
            <person name="Poon T."/>
            <person name="Priest M."/>
            <person name="Roberts A.D."/>
            <person name="Saif S."/>
            <person name="Shea T.D."/>
            <person name="Sykes S.N."/>
            <person name="Wortman J."/>
            <person name="Nusbaum C."/>
            <person name="Birren B."/>
        </authorList>
    </citation>
    <scope>NUCLEOTIDE SEQUENCE [LARGE SCALE GENOMIC DNA]</scope>
    <source>
        <strain evidence="1">CBS 288.86</strain>
    </source>
</reference>
<protein>
    <submittedName>
        <fullName evidence="1">Uncharacterized protein</fullName>
    </submittedName>
</protein>
<dbReference type="Proteomes" id="UP000023758">
    <property type="component" value="Unassembled WGS sequence"/>
</dbReference>
<dbReference type="EMBL" id="KK207815">
    <property type="protein sequence ID" value="EZF53583.1"/>
    <property type="molecule type" value="Genomic_DNA"/>
</dbReference>
<proteinExistence type="predicted"/>
<organism evidence="1">
    <name type="scientific">Trichophyton rubrum CBS 288.86</name>
    <dbReference type="NCBI Taxonomy" id="1215330"/>
    <lineage>
        <taxon>Eukaryota</taxon>
        <taxon>Fungi</taxon>
        <taxon>Dikarya</taxon>
        <taxon>Ascomycota</taxon>
        <taxon>Pezizomycotina</taxon>
        <taxon>Eurotiomycetes</taxon>
        <taxon>Eurotiomycetidae</taxon>
        <taxon>Onygenales</taxon>
        <taxon>Arthrodermataceae</taxon>
        <taxon>Trichophyton</taxon>
    </lineage>
</organism>
<name>A0A022W697_TRIRU</name>
<accession>A0A022W697</accession>
<dbReference type="HOGENOM" id="CLU_2361242_0_0_1"/>
<dbReference type="AlphaFoldDB" id="A0A022W697"/>
<gene>
    <name evidence="1" type="ORF">H103_03559</name>
</gene>